<protein>
    <submittedName>
        <fullName evidence="2">TRAP transporter substrate-binding protein</fullName>
    </submittedName>
</protein>
<gene>
    <name evidence="2" type="ORF">ACFQE6_22765</name>
</gene>
<dbReference type="CDD" id="cd13603">
    <property type="entry name" value="PBP2_TRAP_Siap_TeaA_like"/>
    <property type="match status" value="1"/>
</dbReference>
<organism evidence="2 3">
    <name type="scientific">Natrinema soli</name>
    <dbReference type="NCBI Taxonomy" id="1930624"/>
    <lineage>
        <taxon>Archaea</taxon>
        <taxon>Methanobacteriati</taxon>
        <taxon>Methanobacteriota</taxon>
        <taxon>Stenosarchaea group</taxon>
        <taxon>Halobacteria</taxon>
        <taxon>Halobacteriales</taxon>
        <taxon>Natrialbaceae</taxon>
        <taxon>Natrinema</taxon>
    </lineage>
</organism>
<reference evidence="2 3" key="1">
    <citation type="journal article" date="2019" name="Int. J. Syst. Evol. Microbiol.">
        <title>The Global Catalogue of Microorganisms (GCM) 10K type strain sequencing project: providing services to taxonomists for standard genome sequencing and annotation.</title>
        <authorList>
            <consortium name="The Broad Institute Genomics Platform"/>
            <consortium name="The Broad Institute Genome Sequencing Center for Infectious Disease"/>
            <person name="Wu L."/>
            <person name="Ma J."/>
        </authorList>
    </citation>
    <scope>NUCLEOTIDE SEQUENCE [LARGE SCALE GENOMIC DNA]</scope>
    <source>
        <strain evidence="2 3">LMG 29247</strain>
    </source>
</reference>
<dbReference type="AlphaFoldDB" id="A0ABD5SRY2"/>
<comment type="caution">
    <text evidence="2">The sequence shown here is derived from an EMBL/GenBank/DDBJ whole genome shotgun (WGS) entry which is preliminary data.</text>
</comment>
<dbReference type="Pfam" id="PF03480">
    <property type="entry name" value="DctP"/>
    <property type="match status" value="1"/>
</dbReference>
<dbReference type="Gene3D" id="3.40.190.170">
    <property type="entry name" value="Bacterial extracellular solute-binding protein, family 7"/>
    <property type="match status" value="1"/>
</dbReference>
<proteinExistence type="predicted"/>
<evidence type="ECO:0000256" key="1">
    <source>
        <dbReference type="ARBA" id="ARBA00022729"/>
    </source>
</evidence>
<evidence type="ECO:0000313" key="3">
    <source>
        <dbReference type="Proteomes" id="UP001596383"/>
    </source>
</evidence>
<evidence type="ECO:0000313" key="2">
    <source>
        <dbReference type="EMBL" id="MFC6767708.1"/>
    </source>
</evidence>
<dbReference type="PANTHER" id="PTHR33376">
    <property type="match status" value="1"/>
</dbReference>
<dbReference type="InterPro" id="IPR038404">
    <property type="entry name" value="TRAP_DctP_sf"/>
</dbReference>
<dbReference type="PROSITE" id="PS51257">
    <property type="entry name" value="PROKAR_LIPOPROTEIN"/>
    <property type="match status" value="1"/>
</dbReference>
<dbReference type="Proteomes" id="UP001596383">
    <property type="component" value="Unassembled WGS sequence"/>
</dbReference>
<dbReference type="RefSeq" id="WP_273740574.1">
    <property type="nucleotide sequence ID" value="NZ_JAQIVI010000413.1"/>
</dbReference>
<dbReference type="EMBL" id="JBHSWV010000413">
    <property type="protein sequence ID" value="MFC6767708.1"/>
    <property type="molecule type" value="Genomic_DNA"/>
</dbReference>
<keyword evidence="3" id="KW-1185">Reference proteome</keyword>
<dbReference type="InterPro" id="IPR018389">
    <property type="entry name" value="DctP_fam"/>
</dbReference>
<accession>A0ABD5SRY2</accession>
<name>A0ABD5SRY2_9EURY</name>
<keyword evidence="1" id="KW-0732">Signal</keyword>
<sequence length="329" mass="36403">MTRRQAVKMGIGASGIATLAGCMGGSSSGTSITLASVMEEGTSPVYAGKQFKQRIEEESDGDISVEFSYGGSYGSETETFDLMTQGAIDMYTGGSDAYDLHAPEYYFFNSPFVLESFEQQQRIMESDEFQEDVFPALEEEGIMVAGPRIYRGMRHYTSNEPVRTPEDVQGMDLRLPSHDSWVNAWDSVGASPSPVSLDELYSALQQGVVGASEGPPAQIASLSLWEVQDYYSLTSHLPQSGQMYVSTRFYDGLDQSDQDLFDEIVNEVTEEATQWARDSEEELLTEAEDNGMEIVEGVDSEAFYEAAAPAVERLFENTYAGSWDKWRNI</sequence>
<dbReference type="NCBIfam" id="NF037995">
    <property type="entry name" value="TRAP_S1"/>
    <property type="match status" value="1"/>
</dbReference>
<dbReference type="PANTHER" id="PTHR33376:SF4">
    <property type="entry name" value="SIALIC ACID-BINDING PERIPLASMIC PROTEIN SIAP"/>
    <property type="match status" value="1"/>
</dbReference>